<dbReference type="GO" id="GO:0005737">
    <property type="term" value="C:cytoplasm"/>
    <property type="evidence" value="ECO:0007669"/>
    <property type="project" value="TreeGrafter"/>
</dbReference>
<keyword evidence="7" id="KW-0408">Iron</keyword>
<dbReference type="OrthoDB" id="7809559at2"/>
<evidence type="ECO:0000256" key="3">
    <source>
        <dbReference type="ARBA" id="ARBA00022714"/>
    </source>
</evidence>
<name>A0A2U2J1L3_9SPHN</name>
<dbReference type="InterPro" id="IPR017941">
    <property type="entry name" value="Rieske_2Fe-2S"/>
</dbReference>
<reference evidence="10 11" key="1">
    <citation type="submission" date="2018-05" db="EMBL/GenBank/DDBJ databases">
        <title>Genome of Sphingosinicella humi QZX222.</title>
        <authorList>
            <person name="Qiao Z."/>
            <person name="Wang G."/>
        </authorList>
    </citation>
    <scope>NUCLEOTIDE SEQUENCE [LARGE SCALE GENOMIC DNA]</scope>
    <source>
        <strain evidence="10 11">QZX222</strain>
    </source>
</reference>
<proteinExistence type="predicted"/>
<dbReference type="AlphaFoldDB" id="A0A2U2J1L3"/>
<evidence type="ECO:0000256" key="6">
    <source>
        <dbReference type="ARBA" id="ARBA00023002"/>
    </source>
</evidence>
<comment type="caution">
    <text evidence="10">The sequence shown here is derived from an EMBL/GenBank/DDBJ whole genome shotgun (WGS) entry which is preliminary data.</text>
</comment>
<dbReference type="GO" id="GO:0051537">
    <property type="term" value="F:2 iron, 2 sulfur cluster binding"/>
    <property type="evidence" value="ECO:0007669"/>
    <property type="project" value="UniProtKB-KW"/>
</dbReference>
<evidence type="ECO:0000313" key="10">
    <source>
        <dbReference type="EMBL" id="PWG02228.1"/>
    </source>
</evidence>
<dbReference type="RefSeq" id="WP_109270368.1">
    <property type="nucleotide sequence ID" value="NZ_QFFF01000001.1"/>
</dbReference>
<dbReference type="InterPro" id="IPR023753">
    <property type="entry name" value="FAD/NAD-binding_dom"/>
</dbReference>
<dbReference type="Proteomes" id="UP000245916">
    <property type="component" value="Unassembled WGS sequence"/>
</dbReference>
<evidence type="ECO:0000256" key="8">
    <source>
        <dbReference type="ARBA" id="ARBA00023014"/>
    </source>
</evidence>
<dbReference type="PROSITE" id="PS51296">
    <property type="entry name" value="RIESKE"/>
    <property type="match status" value="1"/>
</dbReference>
<evidence type="ECO:0000256" key="5">
    <source>
        <dbReference type="ARBA" id="ARBA00022827"/>
    </source>
</evidence>
<dbReference type="InterPro" id="IPR028202">
    <property type="entry name" value="Reductase_C"/>
</dbReference>
<dbReference type="Gene3D" id="3.30.390.30">
    <property type="match status" value="1"/>
</dbReference>
<dbReference type="InterPro" id="IPR050446">
    <property type="entry name" value="FAD-oxidoreductase/Apoptosis"/>
</dbReference>
<evidence type="ECO:0000256" key="2">
    <source>
        <dbReference type="ARBA" id="ARBA00022630"/>
    </source>
</evidence>
<dbReference type="Pfam" id="PF14759">
    <property type="entry name" value="Reductase_C"/>
    <property type="match status" value="1"/>
</dbReference>
<gene>
    <name evidence="10" type="ORF">DF286_04610</name>
</gene>
<keyword evidence="4" id="KW-0479">Metal-binding</keyword>
<organism evidence="10 11">
    <name type="scientific">Allosphingosinicella humi</name>
    <dbReference type="NCBI Taxonomy" id="2068657"/>
    <lineage>
        <taxon>Bacteria</taxon>
        <taxon>Pseudomonadati</taxon>
        <taxon>Pseudomonadota</taxon>
        <taxon>Alphaproteobacteria</taxon>
        <taxon>Sphingomonadales</taxon>
        <taxon>Sphingomonadaceae</taxon>
        <taxon>Allosphingosinicella</taxon>
    </lineage>
</organism>
<dbReference type="Pfam" id="PF00355">
    <property type="entry name" value="Rieske"/>
    <property type="match status" value="1"/>
</dbReference>
<dbReference type="SUPFAM" id="SSF50022">
    <property type="entry name" value="ISP domain"/>
    <property type="match status" value="1"/>
</dbReference>
<evidence type="ECO:0000256" key="7">
    <source>
        <dbReference type="ARBA" id="ARBA00023004"/>
    </source>
</evidence>
<dbReference type="SUPFAM" id="SSF51905">
    <property type="entry name" value="FAD/NAD(P)-binding domain"/>
    <property type="match status" value="1"/>
</dbReference>
<evidence type="ECO:0000313" key="11">
    <source>
        <dbReference type="Proteomes" id="UP000245916"/>
    </source>
</evidence>
<keyword evidence="3" id="KW-0001">2Fe-2S</keyword>
<dbReference type="GO" id="GO:0046872">
    <property type="term" value="F:metal ion binding"/>
    <property type="evidence" value="ECO:0007669"/>
    <property type="project" value="UniProtKB-KW"/>
</dbReference>
<dbReference type="PRINTS" id="PR00411">
    <property type="entry name" value="PNDRDTASEI"/>
</dbReference>
<comment type="cofactor">
    <cofactor evidence="1">
        <name>FAD</name>
        <dbReference type="ChEBI" id="CHEBI:57692"/>
    </cofactor>
</comment>
<accession>A0A2U2J1L3</accession>
<keyword evidence="2" id="KW-0285">Flavoprotein</keyword>
<dbReference type="PANTHER" id="PTHR43557:SF2">
    <property type="entry name" value="RIESKE DOMAIN-CONTAINING PROTEIN-RELATED"/>
    <property type="match status" value="1"/>
</dbReference>
<evidence type="ECO:0000256" key="4">
    <source>
        <dbReference type="ARBA" id="ARBA00022723"/>
    </source>
</evidence>
<keyword evidence="11" id="KW-1185">Reference proteome</keyword>
<keyword evidence="5" id="KW-0274">FAD</keyword>
<dbReference type="CDD" id="cd03478">
    <property type="entry name" value="Rieske_AIFL_N"/>
    <property type="match status" value="1"/>
</dbReference>
<evidence type="ECO:0000256" key="1">
    <source>
        <dbReference type="ARBA" id="ARBA00001974"/>
    </source>
</evidence>
<dbReference type="Gene3D" id="2.102.10.10">
    <property type="entry name" value="Rieske [2Fe-2S] iron-sulphur domain"/>
    <property type="match status" value="1"/>
</dbReference>
<dbReference type="Pfam" id="PF07992">
    <property type="entry name" value="Pyr_redox_2"/>
    <property type="match status" value="1"/>
</dbReference>
<dbReference type="EMBL" id="QFFF01000001">
    <property type="protein sequence ID" value="PWG02228.1"/>
    <property type="molecule type" value="Genomic_DNA"/>
</dbReference>
<dbReference type="InterPro" id="IPR036188">
    <property type="entry name" value="FAD/NAD-bd_sf"/>
</dbReference>
<sequence>MTEKCTEFEGPDFTQGVPRATITDGTMLLGHVGDEPLLLVGRGDELFAVGASCPHYGAPLGDGLLVSETVRCPWHHACFSLRTGEVLRAPALDPLPCFRVEEAGGVVRVRERLERAARPPRADAGAPLSVVIVGGGAAGCAAAATLRNEGYSGPVTMLSADGSLPCDRPNLSKGYLAGAASEESNLLRPAEFYQENSIDVRLNARVAAINVERRRVELVDGSHHSFGALLLATGAEPVRLDIPGSHQPHVRYLRTLADSRALAAAAQSAKHAVVIGASFIGLEVASSLRARSIEVDVVGLEAVPMEKILGAQVGTFLRAMHEEHGVTFHLGATAASIGEHSVTLDNGETIDADLVVIGIGVRPSTELAEQAGLAVDGGVLVDECLETSAAGIFAAGDIARWPDPLTGEFIRVEHFVVAEQQGQTAARNILGRREPFDAVPFFWTEQYDLGIAYVGHAEGWDEAEIDGRIDDRDCSITYRRDGRKLAAALIHRDLDGLHAEVEFERRIAAGAAAAASCPDVRKPVTA</sequence>
<keyword evidence="6" id="KW-0560">Oxidoreductase</keyword>
<dbReference type="GO" id="GO:0016651">
    <property type="term" value="F:oxidoreductase activity, acting on NAD(P)H"/>
    <property type="evidence" value="ECO:0007669"/>
    <property type="project" value="TreeGrafter"/>
</dbReference>
<dbReference type="SUPFAM" id="SSF55424">
    <property type="entry name" value="FAD/NAD-linked reductases, dimerisation (C-terminal) domain"/>
    <property type="match status" value="1"/>
</dbReference>
<dbReference type="InterPro" id="IPR036922">
    <property type="entry name" value="Rieske_2Fe-2S_sf"/>
</dbReference>
<protein>
    <submittedName>
        <fullName evidence="10">Pyridine nucleotide-disulfide oxidoreductase</fullName>
    </submittedName>
</protein>
<dbReference type="PRINTS" id="PR00368">
    <property type="entry name" value="FADPNR"/>
</dbReference>
<feature type="domain" description="Rieske" evidence="9">
    <location>
        <begin position="14"/>
        <end position="109"/>
    </location>
</feature>
<dbReference type="PANTHER" id="PTHR43557">
    <property type="entry name" value="APOPTOSIS-INDUCING FACTOR 1"/>
    <property type="match status" value="1"/>
</dbReference>
<dbReference type="Gene3D" id="3.50.50.60">
    <property type="entry name" value="FAD/NAD(P)-binding domain"/>
    <property type="match status" value="2"/>
</dbReference>
<evidence type="ECO:0000259" key="9">
    <source>
        <dbReference type="PROSITE" id="PS51296"/>
    </source>
</evidence>
<keyword evidence="8" id="KW-0411">Iron-sulfur</keyword>
<dbReference type="InterPro" id="IPR016156">
    <property type="entry name" value="FAD/NAD-linked_Rdtase_dimer_sf"/>
</dbReference>